<organism evidence="2 3">
    <name type="scientific">Synaphobranchus kaupii</name>
    <name type="common">Kaup's arrowtooth eel</name>
    <dbReference type="NCBI Taxonomy" id="118154"/>
    <lineage>
        <taxon>Eukaryota</taxon>
        <taxon>Metazoa</taxon>
        <taxon>Chordata</taxon>
        <taxon>Craniata</taxon>
        <taxon>Vertebrata</taxon>
        <taxon>Euteleostomi</taxon>
        <taxon>Actinopterygii</taxon>
        <taxon>Neopterygii</taxon>
        <taxon>Teleostei</taxon>
        <taxon>Anguilliformes</taxon>
        <taxon>Synaphobranchidae</taxon>
        <taxon>Synaphobranchus</taxon>
    </lineage>
</organism>
<feature type="region of interest" description="Disordered" evidence="1">
    <location>
        <begin position="127"/>
        <end position="188"/>
    </location>
</feature>
<accession>A0A9Q1FW16</accession>
<evidence type="ECO:0000313" key="3">
    <source>
        <dbReference type="Proteomes" id="UP001152622"/>
    </source>
</evidence>
<proteinExistence type="predicted"/>
<sequence length="188" mass="20295">MEAAKGAITNGTEAQWAHSKVMMTIINGISSRSPESVMPDTSAERGTADLSARDQNARLTGSAALWWHTSERHTGHSVTGGQTCSTMKGPRHTTHNREQEISSVAPSVDPFLLALPRPKVARWLSAASLSTPPPPPNRPLPPPEHQGPLQLQLSHYHTDKAAESRQHTDETHSGLHTDALGGEIIQCE</sequence>
<gene>
    <name evidence="2" type="ORF">SKAU_G00083030</name>
</gene>
<name>A0A9Q1FW16_SYNKA</name>
<dbReference type="Proteomes" id="UP001152622">
    <property type="component" value="Chromosome 3"/>
</dbReference>
<comment type="caution">
    <text evidence="2">The sequence shown here is derived from an EMBL/GenBank/DDBJ whole genome shotgun (WGS) entry which is preliminary data.</text>
</comment>
<evidence type="ECO:0000313" key="2">
    <source>
        <dbReference type="EMBL" id="KAJ8368275.1"/>
    </source>
</evidence>
<evidence type="ECO:0000256" key="1">
    <source>
        <dbReference type="SAM" id="MobiDB-lite"/>
    </source>
</evidence>
<protein>
    <submittedName>
        <fullName evidence="2">Uncharacterized protein</fullName>
    </submittedName>
</protein>
<feature type="compositionally biased region" description="Basic and acidic residues" evidence="1">
    <location>
        <begin position="156"/>
        <end position="175"/>
    </location>
</feature>
<dbReference type="EMBL" id="JAINUF010000003">
    <property type="protein sequence ID" value="KAJ8368275.1"/>
    <property type="molecule type" value="Genomic_DNA"/>
</dbReference>
<feature type="region of interest" description="Disordered" evidence="1">
    <location>
        <begin position="73"/>
        <end position="103"/>
    </location>
</feature>
<feature type="compositionally biased region" description="Pro residues" evidence="1">
    <location>
        <begin position="131"/>
        <end position="145"/>
    </location>
</feature>
<reference evidence="2" key="1">
    <citation type="journal article" date="2023" name="Science">
        <title>Genome structures resolve the early diversification of teleost fishes.</title>
        <authorList>
            <person name="Parey E."/>
            <person name="Louis A."/>
            <person name="Montfort J."/>
            <person name="Bouchez O."/>
            <person name="Roques C."/>
            <person name="Iampietro C."/>
            <person name="Lluch J."/>
            <person name="Castinel A."/>
            <person name="Donnadieu C."/>
            <person name="Desvignes T."/>
            <person name="Floi Bucao C."/>
            <person name="Jouanno E."/>
            <person name="Wen M."/>
            <person name="Mejri S."/>
            <person name="Dirks R."/>
            <person name="Jansen H."/>
            <person name="Henkel C."/>
            <person name="Chen W.J."/>
            <person name="Zahm M."/>
            <person name="Cabau C."/>
            <person name="Klopp C."/>
            <person name="Thompson A.W."/>
            <person name="Robinson-Rechavi M."/>
            <person name="Braasch I."/>
            <person name="Lecointre G."/>
            <person name="Bobe J."/>
            <person name="Postlethwait J.H."/>
            <person name="Berthelot C."/>
            <person name="Roest Crollius H."/>
            <person name="Guiguen Y."/>
        </authorList>
    </citation>
    <scope>NUCLEOTIDE SEQUENCE</scope>
    <source>
        <strain evidence="2">WJC10195</strain>
    </source>
</reference>
<keyword evidence="3" id="KW-1185">Reference proteome</keyword>
<dbReference type="AlphaFoldDB" id="A0A9Q1FW16"/>
<feature type="compositionally biased region" description="Polar residues" evidence="1">
    <location>
        <begin position="76"/>
        <end position="86"/>
    </location>
</feature>